<sequence>MDLRLLTRYFYPLGLIASLLLLAGCEGEPTTNQVCETHPELCAGLNTGDGQCRFERSDLIFDRLSVYQNPSDLNKLAELKQTKVYLRCMELVAEIEPTTLKERKTKRTEAVYHAYDAIERLENELKESYQPPVIYYRWSQGDNSALPQFLKLEGTRHLETPQLQLGLATYYVSRNKTKTVEILLHALELYDGDNDTVRKEVIPEAIKSLATTNHALKRFEHAYLWAKVGESYNLPIARGDRLARLYPLTEQQQESLQRLAFEIAAAIEDGEFEATLLQAIDNQTQASS</sequence>
<dbReference type="Pfam" id="PF11207">
    <property type="entry name" value="DUF2989"/>
    <property type="match status" value="1"/>
</dbReference>
<reference evidence="1" key="1">
    <citation type="submission" date="2022-09" db="EMBL/GenBank/DDBJ databases">
        <authorList>
            <person name="Li Z.-J."/>
        </authorList>
    </citation>
    <scope>NUCLEOTIDE SEQUENCE</scope>
    <source>
        <strain evidence="1">TGB11</strain>
    </source>
</reference>
<organism evidence="1 2">
    <name type="scientific">Salinivibrio kushneri</name>
    <dbReference type="NCBI Taxonomy" id="1908198"/>
    <lineage>
        <taxon>Bacteria</taxon>
        <taxon>Pseudomonadati</taxon>
        <taxon>Pseudomonadota</taxon>
        <taxon>Gammaproteobacteria</taxon>
        <taxon>Vibrionales</taxon>
        <taxon>Vibrionaceae</taxon>
        <taxon>Salinivibrio</taxon>
    </lineage>
</organism>
<evidence type="ECO:0000313" key="2">
    <source>
        <dbReference type="Proteomes" id="UP001164748"/>
    </source>
</evidence>
<dbReference type="EMBL" id="CP114588">
    <property type="protein sequence ID" value="WBA07977.1"/>
    <property type="molecule type" value="Genomic_DNA"/>
</dbReference>
<accession>A0AA47KJX1</accession>
<gene>
    <name evidence="1" type="ORF">N8M53_09075</name>
</gene>
<evidence type="ECO:0000313" key="1">
    <source>
        <dbReference type="EMBL" id="WBA07977.1"/>
    </source>
</evidence>
<dbReference type="PROSITE" id="PS51257">
    <property type="entry name" value="PROKAR_LIPOPROTEIN"/>
    <property type="match status" value="1"/>
</dbReference>
<proteinExistence type="predicted"/>
<protein>
    <submittedName>
        <fullName evidence="1">DUF2989 domain-containing protein</fullName>
    </submittedName>
</protein>
<dbReference type="RefSeq" id="WP_269578536.1">
    <property type="nucleotide sequence ID" value="NZ_CP114588.1"/>
</dbReference>
<dbReference type="AlphaFoldDB" id="A0AA47KJX1"/>
<dbReference type="Proteomes" id="UP001164748">
    <property type="component" value="Chromosome"/>
</dbReference>
<dbReference type="InterPro" id="IPR021372">
    <property type="entry name" value="DUF2989"/>
</dbReference>
<name>A0AA47KJX1_9GAMM</name>